<evidence type="ECO:0000313" key="8">
    <source>
        <dbReference type="Proteomes" id="UP000460435"/>
    </source>
</evidence>
<dbReference type="EMBL" id="WLZY01000009">
    <property type="protein sequence ID" value="NDL60037.1"/>
    <property type="molecule type" value="Genomic_DNA"/>
</dbReference>
<keyword evidence="1" id="KW-0805">Transcription regulation</keyword>
<protein>
    <submittedName>
        <fullName evidence="7">TetR family transcriptional regulator</fullName>
    </submittedName>
</protein>
<evidence type="ECO:0000256" key="4">
    <source>
        <dbReference type="PROSITE-ProRule" id="PRU00335"/>
    </source>
</evidence>
<feature type="DNA-binding region" description="H-T-H motif" evidence="4">
    <location>
        <begin position="61"/>
        <end position="80"/>
    </location>
</feature>
<dbReference type="InterPro" id="IPR001647">
    <property type="entry name" value="HTH_TetR"/>
</dbReference>
<evidence type="ECO:0000313" key="7">
    <source>
        <dbReference type="EMBL" id="NDL60037.1"/>
    </source>
</evidence>
<dbReference type="PROSITE" id="PS50977">
    <property type="entry name" value="HTH_TETR_2"/>
    <property type="match status" value="1"/>
</dbReference>
<dbReference type="GO" id="GO:0000976">
    <property type="term" value="F:transcription cis-regulatory region binding"/>
    <property type="evidence" value="ECO:0007669"/>
    <property type="project" value="TreeGrafter"/>
</dbReference>
<dbReference type="InterPro" id="IPR050109">
    <property type="entry name" value="HTH-type_TetR-like_transc_reg"/>
</dbReference>
<evidence type="ECO:0000256" key="1">
    <source>
        <dbReference type="ARBA" id="ARBA00023015"/>
    </source>
</evidence>
<keyword evidence="3" id="KW-0804">Transcription</keyword>
<feature type="domain" description="HTH tetR-type" evidence="6">
    <location>
        <begin position="38"/>
        <end position="98"/>
    </location>
</feature>
<name>A0A7K3MAI8_9ACTN</name>
<keyword evidence="2 4" id="KW-0238">DNA-binding</keyword>
<dbReference type="SUPFAM" id="SSF46689">
    <property type="entry name" value="Homeodomain-like"/>
    <property type="match status" value="1"/>
</dbReference>
<feature type="region of interest" description="Disordered" evidence="5">
    <location>
        <begin position="13"/>
        <end position="40"/>
    </location>
</feature>
<dbReference type="PANTHER" id="PTHR30055">
    <property type="entry name" value="HTH-TYPE TRANSCRIPTIONAL REGULATOR RUTR"/>
    <property type="match status" value="1"/>
</dbReference>
<evidence type="ECO:0000259" key="6">
    <source>
        <dbReference type="PROSITE" id="PS50977"/>
    </source>
</evidence>
<sequence>MVIYPPDKLVHRCGPAEPPRGGRVEIEDPPRRRDGRTRDTRQRIHGVALELFLERGFAQTTMQDIADRLGLTKAALYYHFPTKSDLIRAVIQPSIDDVERFLTEAREQTLPTREVLERFFDINYANRTVFLALTLDPSGLADADADNWIPRLAETFQQLLAGPEATTDQRIRIVMVANGLSRAATLLTDIPHDELRATAVGIALQSLEAPPVHASSKPPTA</sequence>
<reference evidence="7 8" key="1">
    <citation type="submission" date="2019-11" db="EMBL/GenBank/DDBJ databases">
        <authorList>
            <person name="Li X.-J."/>
            <person name="Feng X.-M."/>
        </authorList>
    </citation>
    <scope>NUCLEOTIDE SEQUENCE [LARGE SCALE GENOMIC DNA]</scope>
    <source>
        <strain evidence="7 8">XMNu-373</strain>
    </source>
</reference>
<dbReference type="InterPro" id="IPR023772">
    <property type="entry name" value="DNA-bd_HTH_TetR-type_CS"/>
</dbReference>
<feature type="compositionally biased region" description="Basic and acidic residues" evidence="5">
    <location>
        <begin position="20"/>
        <end position="40"/>
    </location>
</feature>
<accession>A0A7K3MAI8</accession>
<proteinExistence type="predicted"/>
<dbReference type="PRINTS" id="PR00455">
    <property type="entry name" value="HTHTETR"/>
</dbReference>
<evidence type="ECO:0000256" key="2">
    <source>
        <dbReference type="ARBA" id="ARBA00023125"/>
    </source>
</evidence>
<evidence type="ECO:0000256" key="5">
    <source>
        <dbReference type="SAM" id="MobiDB-lite"/>
    </source>
</evidence>
<gene>
    <name evidence="7" type="ORF">F7O44_23460</name>
</gene>
<dbReference type="AlphaFoldDB" id="A0A7K3MAI8"/>
<evidence type="ECO:0000256" key="3">
    <source>
        <dbReference type="ARBA" id="ARBA00023163"/>
    </source>
</evidence>
<organism evidence="7 8">
    <name type="scientific">Phytoactinopolyspora mesophila</name>
    <dbReference type="NCBI Taxonomy" id="2650750"/>
    <lineage>
        <taxon>Bacteria</taxon>
        <taxon>Bacillati</taxon>
        <taxon>Actinomycetota</taxon>
        <taxon>Actinomycetes</taxon>
        <taxon>Jiangellales</taxon>
        <taxon>Jiangellaceae</taxon>
        <taxon>Phytoactinopolyspora</taxon>
    </lineage>
</organism>
<dbReference type="Proteomes" id="UP000460435">
    <property type="component" value="Unassembled WGS sequence"/>
</dbReference>
<dbReference type="InterPro" id="IPR009057">
    <property type="entry name" value="Homeodomain-like_sf"/>
</dbReference>
<dbReference type="PANTHER" id="PTHR30055:SF234">
    <property type="entry name" value="HTH-TYPE TRANSCRIPTIONAL REGULATOR BETI"/>
    <property type="match status" value="1"/>
</dbReference>
<dbReference type="PROSITE" id="PS01081">
    <property type="entry name" value="HTH_TETR_1"/>
    <property type="match status" value="1"/>
</dbReference>
<dbReference type="Gene3D" id="1.10.357.10">
    <property type="entry name" value="Tetracycline Repressor, domain 2"/>
    <property type="match status" value="1"/>
</dbReference>
<comment type="caution">
    <text evidence="7">The sequence shown here is derived from an EMBL/GenBank/DDBJ whole genome shotgun (WGS) entry which is preliminary data.</text>
</comment>
<dbReference type="GO" id="GO:0003700">
    <property type="term" value="F:DNA-binding transcription factor activity"/>
    <property type="evidence" value="ECO:0007669"/>
    <property type="project" value="TreeGrafter"/>
</dbReference>
<keyword evidence="8" id="KW-1185">Reference proteome</keyword>
<dbReference type="Pfam" id="PF00440">
    <property type="entry name" value="TetR_N"/>
    <property type="match status" value="1"/>
</dbReference>